<dbReference type="Proteomes" id="UP000235836">
    <property type="component" value="Unassembled WGS sequence"/>
</dbReference>
<accession>A0A2N6T4N0</accession>
<gene>
    <name evidence="1" type="ORF">CJ203_06830</name>
</gene>
<name>A0A2N6T4N0_9CORY</name>
<keyword evidence="2" id="KW-1185">Reference proteome</keyword>
<proteinExistence type="predicted"/>
<dbReference type="EMBL" id="PNHG01000008">
    <property type="protein sequence ID" value="PMC64268.1"/>
    <property type="molecule type" value="Genomic_DNA"/>
</dbReference>
<comment type="caution">
    <text evidence="1">The sequence shown here is derived from an EMBL/GenBank/DDBJ whole genome shotgun (WGS) entry which is preliminary data.</text>
</comment>
<evidence type="ECO:0000313" key="1">
    <source>
        <dbReference type="EMBL" id="PMC64268.1"/>
    </source>
</evidence>
<dbReference type="RefSeq" id="WP_102724058.1">
    <property type="nucleotide sequence ID" value="NZ_PNHG01000008.1"/>
</dbReference>
<evidence type="ECO:0008006" key="3">
    <source>
        <dbReference type="Google" id="ProtNLM"/>
    </source>
</evidence>
<evidence type="ECO:0000313" key="2">
    <source>
        <dbReference type="Proteomes" id="UP000235836"/>
    </source>
</evidence>
<sequence length="326" mass="36625">MTNLFNGMTITRPIHLESLGSRPGLVPISDTFGLAPELLIDTNLALRDAEFHHQRLGYQIPQAYRAAAFALENPHLTLTGFGALALYGAKFLGDGCDTVFAEKQVSRSQKAAPGKPHITRAALAIHEKWRAYLRGTWISIASPAVAVAHALKDIRRERVGWHVVPCGDLHPTLIRAIQLIDVSRHLTIDPLHTLAACKNRLDIPWVTDALIRSSAQAESPKETEMRLIADQVAKKHDLHLQEQVPVQANGRWITRFDLALICPVSRQRFGLMYDGIQHWDYGRRNKDARINLDATIEGWVPLRFSSASLPTMFEDLDRFFTRVLSR</sequence>
<organism evidence="1 2">
    <name type="scientific">Corynebacterium tuscaniense</name>
    <dbReference type="NCBI Taxonomy" id="302449"/>
    <lineage>
        <taxon>Bacteria</taxon>
        <taxon>Bacillati</taxon>
        <taxon>Actinomycetota</taxon>
        <taxon>Actinomycetes</taxon>
        <taxon>Mycobacteriales</taxon>
        <taxon>Corynebacteriaceae</taxon>
        <taxon>Corynebacterium</taxon>
    </lineage>
</organism>
<reference evidence="1 2" key="1">
    <citation type="submission" date="2017-09" db="EMBL/GenBank/DDBJ databases">
        <title>Bacterial strain isolated from the female urinary microbiota.</title>
        <authorList>
            <person name="Thomas-White K."/>
            <person name="Kumar N."/>
            <person name="Forster S."/>
            <person name="Putonti C."/>
            <person name="Lawley T."/>
            <person name="Wolfe A.J."/>
        </authorList>
    </citation>
    <scope>NUCLEOTIDE SEQUENCE [LARGE SCALE GENOMIC DNA]</scope>
    <source>
        <strain evidence="1 2">UMB0792</strain>
    </source>
</reference>
<protein>
    <recommendedName>
        <fullName evidence="3">DUF559 domain-containing protein</fullName>
    </recommendedName>
</protein>
<dbReference type="AlphaFoldDB" id="A0A2N6T4N0"/>